<dbReference type="EMBL" id="JARK01001344">
    <property type="protein sequence ID" value="EYC27800.1"/>
    <property type="molecule type" value="Genomic_DNA"/>
</dbReference>
<dbReference type="Proteomes" id="UP000024635">
    <property type="component" value="Unassembled WGS sequence"/>
</dbReference>
<reference evidence="2" key="1">
    <citation type="journal article" date="2015" name="Nat. Genet.">
        <title>The genome and transcriptome of the zoonotic hookworm Ancylostoma ceylanicum identify infection-specific gene families.</title>
        <authorList>
            <person name="Schwarz E.M."/>
            <person name="Hu Y."/>
            <person name="Antoshechkin I."/>
            <person name="Miller M.M."/>
            <person name="Sternberg P.W."/>
            <person name="Aroian R.V."/>
        </authorList>
    </citation>
    <scope>NUCLEOTIDE SEQUENCE</scope>
    <source>
        <strain evidence="2">HY135</strain>
    </source>
</reference>
<proteinExistence type="predicted"/>
<keyword evidence="2" id="KW-1185">Reference proteome</keyword>
<evidence type="ECO:0000313" key="2">
    <source>
        <dbReference type="Proteomes" id="UP000024635"/>
    </source>
</evidence>
<comment type="caution">
    <text evidence="1">The sequence shown here is derived from an EMBL/GenBank/DDBJ whole genome shotgun (WGS) entry which is preliminary data.</text>
</comment>
<sequence length="177" mass="19977">MLSNSEYLEEQFFAHSLVCNSSDKSQFLIFKKIPNAANWSCKDVVETTTKRIIPCTTLNNKLLEPSSVPIRRGAYCESTRKKPLRGNKREQRHKAAAILLEEYSGFDAAIVDNGDRRSLLSPLLSTPTFVTAVVAAVVDPDRHRGDKGVGFRVRSELENMAVMEIWEQLNDMFAKKN</sequence>
<name>A0A016VK41_9BILA</name>
<evidence type="ECO:0000313" key="1">
    <source>
        <dbReference type="EMBL" id="EYC27800.1"/>
    </source>
</evidence>
<protein>
    <submittedName>
        <fullName evidence="1">Uncharacterized protein</fullName>
    </submittedName>
</protein>
<dbReference type="AlphaFoldDB" id="A0A016VK41"/>
<gene>
    <name evidence="1" type="primary">Acey_s0008.g191</name>
    <name evidence="1" type="ORF">Y032_0008g191</name>
</gene>
<organism evidence="1 2">
    <name type="scientific">Ancylostoma ceylanicum</name>
    <dbReference type="NCBI Taxonomy" id="53326"/>
    <lineage>
        <taxon>Eukaryota</taxon>
        <taxon>Metazoa</taxon>
        <taxon>Ecdysozoa</taxon>
        <taxon>Nematoda</taxon>
        <taxon>Chromadorea</taxon>
        <taxon>Rhabditida</taxon>
        <taxon>Rhabditina</taxon>
        <taxon>Rhabditomorpha</taxon>
        <taxon>Strongyloidea</taxon>
        <taxon>Ancylostomatidae</taxon>
        <taxon>Ancylostomatinae</taxon>
        <taxon>Ancylostoma</taxon>
    </lineage>
</organism>
<accession>A0A016VK41</accession>